<name>A0A921H6M6_9BACT</name>
<reference evidence="8" key="2">
    <citation type="submission" date="2021-09" db="EMBL/GenBank/DDBJ databases">
        <authorList>
            <person name="Gilroy R."/>
        </authorList>
    </citation>
    <scope>NUCLEOTIDE SEQUENCE</scope>
    <source>
        <strain evidence="8">6966</strain>
    </source>
</reference>
<sequence length="479" mass="55324">MKQLNKIRLGLQAVAMLLLFVSCEDWLSVSPRTEVKKDDLFAIKNGFKDQITGIYTALCKQELYGANLTLGGVDVLGQYYYMTWNGNPSIYADLARFKYESSGAKSVIDGIWLAGYNAIANINILLEALDEQNDLLKKEEAAVYKGEALGLRAFIHFDLLRLFGKSMITGADELAIPYVEEMSKQVTKQSSVREVLEKIVRDLQAAERLLENDPLITGGENVFLGTRNYHFNYYAVKAALARVFLWKGDKANALKYAQEVMDAGRYHWVPQEEITVSEMKKRNRIFDSEVIFSLNNTKLKDYGDQYLWEGGSSTTDQVMYMQGNRCKDIYEAVDYGSIDWRYVYLFMHESYYSYSYRLLQLDGMPDHYKNIQPILRLSEMYLIAAECETDKEKAIGYFNTFRQHRGFNTTNDLKVTISDSQFQSKIGKEYRKEFLNEGQWFFYCKRLDMAELPNSEVAFSKSYYCLPMPQTEIEYGGRK</sequence>
<evidence type="ECO:0000259" key="7">
    <source>
        <dbReference type="Pfam" id="PF14322"/>
    </source>
</evidence>
<feature type="domain" description="RagB/SusD" evidence="6">
    <location>
        <begin position="370"/>
        <end position="446"/>
    </location>
</feature>
<dbReference type="InterPro" id="IPR011990">
    <property type="entry name" value="TPR-like_helical_dom_sf"/>
</dbReference>
<dbReference type="PROSITE" id="PS51257">
    <property type="entry name" value="PROKAR_LIPOPROTEIN"/>
    <property type="match status" value="1"/>
</dbReference>
<organism evidence="8 9">
    <name type="scientific">Butyricimonas virosa</name>
    <dbReference type="NCBI Taxonomy" id="544645"/>
    <lineage>
        <taxon>Bacteria</taxon>
        <taxon>Pseudomonadati</taxon>
        <taxon>Bacteroidota</taxon>
        <taxon>Bacteroidia</taxon>
        <taxon>Bacteroidales</taxon>
        <taxon>Odoribacteraceae</taxon>
        <taxon>Butyricimonas</taxon>
    </lineage>
</organism>
<keyword evidence="4" id="KW-0472">Membrane</keyword>
<keyword evidence="5" id="KW-0998">Cell outer membrane</keyword>
<dbReference type="InterPro" id="IPR033985">
    <property type="entry name" value="SusD-like_N"/>
</dbReference>
<evidence type="ECO:0000256" key="1">
    <source>
        <dbReference type="ARBA" id="ARBA00004442"/>
    </source>
</evidence>
<dbReference type="Gene3D" id="2.20.20.130">
    <property type="match status" value="1"/>
</dbReference>
<dbReference type="AlphaFoldDB" id="A0A921H6M6"/>
<evidence type="ECO:0000313" key="9">
    <source>
        <dbReference type="Proteomes" id="UP000742098"/>
    </source>
</evidence>
<dbReference type="EMBL" id="DYVS01000224">
    <property type="protein sequence ID" value="HJF71484.1"/>
    <property type="molecule type" value="Genomic_DNA"/>
</dbReference>
<dbReference type="Gene3D" id="1.25.40.900">
    <property type="match status" value="1"/>
</dbReference>
<dbReference type="GO" id="GO:0009279">
    <property type="term" value="C:cell outer membrane"/>
    <property type="evidence" value="ECO:0007669"/>
    <property type="project" value="UniProtKB-SubCell"/>
</dbReference>
<gene>
    <name evidence="8" type="ORF">K8V05_12090</name>
</gene>
<keyword evidence="3" id="KW-0732">Signal</keyword>
<evidence type="ECO:0000259" key="6">
    <source>
        <dbReference type="Pfam" id="PF07980"/>
    </source>
</evidence>
<dbReference type="Pfam" id="PF14322">
    <property type="entry name" value="SusD-like_3"/>
    <property type="match status" value="1"/>
</dbReference>
<comment type="subcellular location">
    <subcellularLocation>
        <location evidence="1">Cell outer membrane</location>
    </subcellularLocation>
</comment>
<dbReference type="Pfam" id="PF07980">
    <property type="entry name" value="SusD_RagB"/>
    <property type="match status" value="1"/>
</dbReference>
<evidence type="ECO:0000256" key="2">
    <source>
        <dbReference type="ARBA" id="ARBA00006275"/>
    </source>
</evidence>
<dbReference type="Proteomes" id="UP000742098">
    <property type="component" value="Unassembled WGS sequence"/>
</dbReference>
<protein>
    <submittedName>
        <fullName evidence="8">RagB/SusD family nutrient uptake outer membrane protein</fullName>
    </submittedName>
</protein>
<dbReference type="InterPro" id="IPR012944">
    <property type="entry name" value="SusD_RagB_dom"/>
</dbReference>
<accession>A0A921H6M6</accession>
<reference evidence="8" key="1">
    <citation type="journal article" date="2021" name="PeerJ">
        <title>Extensive microbial diversity within the chicken gut microbiome revealed by metagenomics and culture.</title>
        <authorList>
            <person name="Gilroy R."/>
            <person name="Ravi A."/>
            <person name="Getino M."/>
            <person name="Pursley I."/>
            <person name="Horton D.L."/>
            <person name="Alikhan N.F."/>
            <person name="Baker D."/>
            <person name="Gharbi K."/>
            <person name="Hall N."/>
            <person name="Watson M."/>
            <person name="Adriaenssens E.M."/>
            <person name="Foster-Nyarko E."/>
            <person name="Jarju S."/>
            <person name="Secka A."/>
            <person name="Antonio M."/>
            <person name="Oren A."/>
            <person name="Chaudhuri R.R."/>
            <person name="La Ragione R."/>
            <person name="Hildebrand F."/>
            <person name="Pallen M.J."/>
        </authorList>
    </citation>
    <scope>NUCLEOTIDE SEQUENCE</scope>
    <source>
        <strain evidence="8">6966</strain>
    </source>
</reference>
<comment type="caution">
    <text evidence="8">The sequence shown here is derived from an EMBL/GenBank/DDBJ whole genome shotgun (WGS) entry which is preliminary data.</text>
</comment>
<evidence type="ECO:0000256" key="5">
    <source>
        <dbReference type="ARBA" id="ARBA00023237"/>
    </source>
</evidence>
<evidence type="ECO:0000256" key="4">
    <source>
        <dbReference type="ARBA" id="ARBA00023136"/>
    </source>
</evidence>
<evidence type="ECO:0000256" key="3">
    <source>
        <dbReference type="ARBA" id="ARBA00022729"/>
    </source>
</evidence>
<dbReference type="Gene3D" id="1.25.40.390">
    <property type="match status" value="1"/>
</dbReference>
<proteinExistence type="inferred from homology"/>
<dbReference type="SUPFAM" id="SSF48452">
    <property type="entry name" value="TPR-like"/>
    <property type="match status" value="1"/>
</dbReference>
<feature type="domain" description="SusD-like N-terminal" evidence="7">
    <location>
        <begin position="106"/>
        <end position="245"/>
    </location>
</feature>
<evidence type="ECO:0000313" key="8">
    <source>
        <dbReference type="EMBL" id="HJF71484.1"/>
    </source>
</evidence>
<comment type="similarity">
    <text evidence="2">Belongs to the SusD family.</text>
</comment>